<dbReference type="GeneTree" id="ENSGT00390000018146"/>
<feature type="compositionally biased region" description="Polar residues" evidence="1">
    <location>
        <begin position="24"/>
        <end position="38"/>
    </location>
</feature>
<dbReference type="PANTHER" id="PTHR37884">
    <property type="entry name" value="SEPTIN 4"/>
    <property type="match status" value="1"/>
</dbReference>
<dbReference type="Proteomes" id="UP000233040">
    <property type="component" value="Unassembled WGS sequence"/>
</dbReference>
<feature type="region of interest" description="Disordered" evidence="1">
    <location>
        <begin position="353"/>
        <end position="373"/>
    </location>
</feature>
<feature type="compositionally biased region" description="Polar residues" evidence="1">
    <location>
        <begin position="118"/>
        <end position="134"/>
    </location>
</feature>
<keyword evidence="2" id="KW-0812">Transmembrane</keyword>
<dbReference type="Ensembl" id="ENSCCAT00000047107.1">
    <property type="protein sequence ID" value="ENSCCAP00000029372.1"/>
    <property type="gene ID" value="ENSCCAG00000032745.1"/>
</dbReference>
<evidence type="ECO:0000313" key="4">
    <source>
        <dbReference type="Proteomes" id="UP000233040"/>
    </source>
</evidence>
<evidence type="ECO:0000313" key="3">
    <source>
        <dbReference type="Ensembl" id="ENSCCAP00000029372.1"/>
    </source>
</evidence>
<feature type="transmembrane region" description="Helical" evidence="2">
    <location>
        <begin position="541"/>
        <end position="563"/>
    </location>
</feature>
<organism evidence="3 4">
    <name type="scientific">Cebus imitator</name>
    <name type="common">Panamanian white-faced capuchin</name>
    <name type="synonym">Cebus capucinus imitator</name>
    <dbReference type="NCBI Taxonomy" id="2715852"/>
    <lineage>
        <taxon>Eukaryota</taxon>
        <taxon>Metazoa</taxon>
        <taxon>Chordata</taxon>
        <taxon>Craniata</taxon>
        <taxon>Vertebrata</taxon>
        <taxon>Euteleostomi</taxon>
        <taxon>Mammalia</taxon>
        <taxon>Eutheria</taxon>
        <taxon>Euarchontoglires</taxon>
        <taxon>Primates</taxon>
        <taxon>Haplorrhini</taxon>
        <taxon>Platyrrhini</taxon>
        <taxon>Cebidae</taxon>
        <taxon>Cebinae</taxon>
        <taxon>Cebus</taxon>
    </lineage>
</organism>
<feature type="compositionally biased region" description="Polar residues" evidence="1">
    <location>
        <begin position="46"/>
        <end position="59"/>
    </location>
</feature>
<dbReference type="STRING" id="9516.ENSCCAP00000029372"/>
<reference evidence="3" key="1">
    <citation type="submission" date="2025-08" db="UniProtKB">
        <authorList>
            <consortium name="Ensembl"/>
        </authorList>
    </citation>
    <scope>IDENTIFICATION</scope>
</reference>
<accession>A0A2K5RMJ8</accession>
<name>A0A2K5RMJ8_CEBIM</name>
<proteinExistence type="predicted"/>
<evidence type="ECO:0000256" key="1">
    <source>
        <dbReference type="SAM" id="MobiDB-lite"/>
    </source>
</evidence>
<feature type="region of interest" description="Disordered" evidence="1">
    <location>
        <begin position="19"/>
        <end position="176"/>
    </location>
</feature>
<keyword evidence="2" id="KW-1133">Transmembrane helix</keyword>
<dbReference type="Pfam" id="PF15548">
    <property type="entry name" value="DUF4655"/>
    <property type="match status" value="1"/>
</dbReference>
<dbReference type="AlphaFoldDB" id="A0A2K5RMJ8"/>
<keyword evidence="4" id="KW-1185">Reference proteome</keyword>
<feature type="region of interest" description="Disordered" evidence="1">
    <location>
        <begin position="393"/>
        <end position="429"/>
    </location>
</feature>
<feature type="region of interest" description="Disordered" evidence="1">
    <location>
        <begin position="223"/>
        <end position="259"/>
    </location>
</feature>
<keyword evidence="2" id="KW-0472">Membrane</keyword>
<dbReference type="InterPro" id="IPR027979">
    <property type="entry name" value="DUF4655"/>
</dbReference>
<feature type="compositionally biased region" description="Basic and acidic residues" evidence="1">
    <location>
        <begin position="137"/>
        <end position="150"/>
    </location>
</feature>
<evidence type="ECO:0000256" key="2">
    <source>
        <dbReference type="SAM" id="Phobius"/>
    </source>
</evidence>
<reference evidence="3" key="2">
    <citation type="submission" date="2025-09" db="UniProtKB">
        <authorList>
            <consortium name="Ensembl"/>
        </authorList>
    </citation>
    <scope>IDENTIFICATION</scope>
</reference>
<sequence length="581" mass="64854">MGSTQKGTIYQTVKTNKPGAKVSVSAQRGSEVTTNTFPQRGHGYILTSSHRSAAVSLNPSHRRSEAAHPITPHSATDYPRSVSPELGPGRYAVPTPQGTETRPRTESSRHSSPHRKSQQTQTVASHASSRQRNISPPREEATRRGGESKSGRKVSHHASSIPDVKSSRRLSFQDQRDNLQSQILQDDPPSKVQNPQGVRVPRRILSYPKDEAVQTEPIQRIMTTTEIRSPRSPSLPEHRSSSVSADYKTAQRRAPVEESETSLYGSIPLEPKALYRNMNLDSSLKLSVLQDSDGVHRVSAWVDPESLHKYSVYPESKPSTKVLVSSQVESNVRAPIRGNSEVGRRVTISPEVRSVEPTHRVTARSASEDSHRSSMFVTPELIYKQQTQKPLETTYVSKGSTPRYPELSQKSSIHAELELTPRPLPPRSLPRYGPGSSWWALLNPEVETPQSRPTTPDFEPKCSPSLDPLLSGFKIDSSPLCEDLKFQREKASPSPPPSPKKSPSWAPLSEVPQTPKHACKQPIQRFSAFFLDVSEEMCNHVIWWLKGLCFFLLWAYCGSLGYGRIGKEWHLCMYRAGSFRR</sequence>
<protein>
    <recommendedName>
        <fullName evidence="5">Septin 4</fullName>
    </recommendedName>
</protein>
<dbReference type="PANTHER" id="PTHR37884:SF1">
    <property type="entry name" value="SEPTIN 4"/>
    <property type="match status" value="1"/>
</dbReference>
<feature type="region of interest" description="Disordered" evidence="1">
    <location>
        <begin position="487"/>
        <end position="513"/>
    </location>
</feature>
<dbReference type="OMA" id="NRIIWWL"/>
<evidence type="ECO:0008006" key="5">
    <source>
        <dbReference type="Google" id="ProtNLM"/>
    </source>
</evidence>